<keyword evidence="4" id="KW-1185">Reference proteome</keyword>
<accession>A0A6A7B197</accession>
<feature type="signal peptide" evidence="2">
    <location>
        <begin position="1"/>
        <end position="24"/>
    </location>
</feature>
<dbReference type="Proteomes" id="UP000799423">
    <property type="component" value="Unassembled WGS sequence"/>
</dbReference>
<evidence type="ECO:0000313" key="3">
    <source>
        <dbReference type="EMBL" id="KAF2848884.1"/>
    </source>
</evidence>
<feature type="compositionally biased region" description="Pro residues" evidence="1">
    <location>
        <begin position="51"/>
        <end position="85"/>
    </location>
</feature>
<feature type="compositionally biased region" description="Low complexity" evidence="1">
    <location>
        <begin position="87"/>
        <end position="107"/>
    </location>
</feature>
<dbReference type="Gene3D" id="2.60.20.10">
    <property type="entry name" value="Crystallins"/>
    <property type="match status" value="1"/>
</dbReference>
<dbReference type="SUPFAM" id="SSF101447">
    <property type="entry name" value="Formin homology 2 domain (FH2 domain)"/>
    <property type="match status" value="1"/>
</dbReference>
<dbReference type="EMBL" id="MU006315">
    <property type="protein sequence ID" value="KAF2848884.1"/>
    <property type="molecule type" value="Genomic_DNA"/>
</dbReference>
<proteinExistence type="predicted"/>
<evidence type="ECO:0000313" key="4">
    <source>
        <dbReference type="Proteomes" id="UP000799423"/>
    </source>
</evidence>
<reference evidence="3" key="1">
    <citation type="submission" date="2020-01" db="EMBL/GenBank/DDBJ databases">
        <authorList>
            <consortium name="DOE Joint Genome Institute"/>
            <person name="Haridas S."/>
            <person name="Albert R."/>
            <person name="Binder M."/>
            <person name="Bloem J."/>
            <person name="Labutti K."/>
            <person name="Salamov A."/>
            <person name="Andreopoulos B."/>
            <person name="Baker S.E."/>
            <person name="Barry K."/>
            <person name="Bills G."/>
            <person name="Bluhm B.H."/>
            <person name="Cannon C."/>
            <person name="Castanera R."/>
            <person name="Culley D.E."/>
            <person name="Daum C."/>
            <person name="Ezra D."/>
            <person name="Gonzalez J.B."/>
            <person name="Henrissat B."/>
            <person name="Kuo A."/>
            <person name="Liang C."/>
            <person name="Lipzen A."/>
            <person name="Lutzoni F."/>
            <person name="Magnuson J."/>
            <person name="Mondo S."/>
            <person name="Nolan M."/>
            <person name="Ohm R."/>
            <person name="Pangilinan J."/>
            <person name="Park H.-J."/>
            <person name="Ramirez L."/>
            <person name="Alfaro M."/>
            <person name="Sun H."/>
            <person name="Tritt A."/>
            <person name="Yoshinaga Y."/>
            <person name="Zwiers L.-H."/>
            <person name="Turgeon B.G."/>
            <person name="Goodwin S.B."/>
            <person name="Spatafora J.W."/>
            <person name="Crous P.W."/>
            <person name="Grigoriev I.V."/>
        </authorList>
    </citation>
    <scope>NUCLEOTIDE SEQUENCE</scope>
    <source>
        <strain evidence="3">IPT5</strain>
    </source>
</reference>
<evidence type="ECO:0000256" key="1">
    <source>
        <dbReference type="SAM" id="MobiDB-lite"/>
    </source>
</evidence>
<organism evidence="3 4">
    <name type="scientific">Plenodomus tracheiphilus IPT5</name>
    <dbReference type="NCBI Taxonomy" id="1408161"/>
    <lineage>
        <taxon>Eukaryota</taxon>
        <taxon>Fungi</taxon>
        <taxon>Dikarya</taxon>
        <taxon>Ascomycota</taxon>
        <taxon>Pezizomycotina</taxon>
        <taxon>Dothideomycetes</taxon>
        <taxon>Pleosporomycetidae</taxon>
        <taxon>Pleosporales</taxon>
        <taxon>Pleosporineae</taxon>
        <taxon>Leptosphaeriaceae</taxon>
        <taxon>Plenodomus</taxon>
    </lineage>
</organism>
<dbReference type="OrthoDB" id="2910287at2759"/>
<gene>
    <name evidence="3" type="ORF">T440DRAFT_509254</name>
</gene>
<protein>
    <submittedName>
        <fullName evidence="3">Uncharacterized protein</fullName>
    </submittedName>
</protein>
<evidence type="ECO:0000256" key="2">
    <source>
        <dbReference type="SAM" id="SignalP"/>
    </source>
</evidence>
<name>A0A6A7B197_9PLEO</name>
<keyword evidence="2" id="KW-0732">Signal</keyword>
<feature type="region of interest" description="Disordered" evidence="1">
    <location>
        <begin position="51"/>
        <end position="119"/>
    </location>
</feature>
<dbReference type="AlphaFoldDB" id="A0A6A7B197"/>
<feature type="chain" id="PRO_5025404324" evidence="2">
    <location>
        <begin position="25"/>
        <end position="216"/>
    </location>
</feature>
<sequence>MIIRLFSGWFLLCAVPMLLGVAVAEPLTPEQVQSMMHWPIPLVTKVPEVKPAPAPPPPPPAPAPAPAPAPPPPPPPAVSKPPPGLMPTKHPATSTPTPTPTTHPSKPNGHDGIDFSNLHLPAPIDSAPGKIYICDSKNFAGTCKVFTSALNKCTNLPHDFQNVATSIKPDKGQTCRFYDREDCFGTGEWIRWPGSGNMRGRRWDNRARSWVCDGDE</sequence>